<evidence type="ECO:0000313" key="2">
    <source>
        <dbReference type="EMBL" id="OGY96965.1"/>
    </source>
</evidence>
<reference evidence="2 3" key="1">
    <citation type="journal article" date="2016" name="Nat. Commun.">
        <title>Thousands of microbial genomes shed light on interconnected biogeochemical processes in an aquifer system.</title>
        <authorList>
            <person name="Anantharaman K."/>
            <person name="Brown C.T."/>
            <person name="Hug L.A."/>
            <person name="Sharon I."/>
            <person name="Castelle C.J."/>
            <person name="Probst A.J."/>
            <person name="Thomas B.C."/>
            <person name="Singh A."/>
            <person name="Wilkins M.J."/>
            <person name="Karaoz U."/>
            <person name="Brodie E.L."/>
            <person name="Williams K.H."/>
            <person name="Hubbard S.S."/>
            <person name="Banfield J.F."/>
        </authorList>
    </citation>
    <scope>NUCLEOTIDE SEQUENCE [LARGE SCALE GENOMIC DNA]</scope>
</reference>
<evidence type="ECO:0008006" key="4">
    <source>
        <dbReference type="Google" id="ProtNLM"/>
    </source>
</evidence>
<proteinExistence type="predicted"/>
<dbReference type="InterPro" id="IPR014717">
    <property type="entry name" value="Transl_elong_EF1B/ribsomal_bS6"/>
</dbReference>
<accession>A0A1G2C6H2</accession>
<evidence type="ECO:0000256" key="1">
    <source>
        <dbReference type="SAM" id="Phobius"/>
    </source>
</evidence>
<feature type="transmembrane region" description="Helical" evidence="1">
    <location>
        <begin position="9"/>
        <end position="30"/>
    </location>
</feature>
<keyword evidence="1" id="KW-1133">Transmembrane helix</keyword>
<dbReference type="EMBL" id="MHKV01000028">
    <property type="protein sequence ID" value="OGY96965.1"/>
    <property type="molecule type" value="Genomic_DNA"/>
</dbReference>
<dbReference type="Proteomes" id="UP000176349">
    <property type="component" value="Unassembled WGS sequence"/>
</dbReference>
<protein>
    <recommendedName>
        <fullName evidence="4">Type 4a pilus biogenesis protein PilO</fullName>
    </recommendedName>
</protein>
<comment type="caution">
    <text evidence="2">The sequence shown here is derived from an EMBL/GenBank/DDBJ whole genome shotgun (WGS) entry which is preliminary data.</text>
</comment>
<dbReference type="Gene3D" id="3.30.70.60">
    <property type="match status" value="1"/>
</dbReference>
<evidence type="ECO:0000313" key="3">
    <source>
        <dbReference type="Proteomes" id="UP000176349"/>
    </source>
</evidence>
<organism evidence="2 3">
    <name type="scientific">Candidatus Liptonbacteria bacterium GWC1_60_9</name>
    <dbReference type="NCBI Taxonomy" id="1798645"/>
    <lineage>
        <taxon>Bacteria</taxon>
        <taxon>Candidatus Liptoniibacteriota</taxon>
    </lineage>
</organism>
<keyword evidence="1" id="KW-0812">Transmembrane</keyword>
<dbReference type="AlphaFoldDB" id="A0A1G2C6H2"/>
<keyword evidence="1" id="KW-0472">Membrane</keyword>
<sequence>MAQEFRKWLLVQGAVVAGILLVTTGVLWYVRADIRARTEAIRAAQAARAFQLRAVNILATLRRERDEAKPFIPQLESFMPGRDKLISFPRDLERFSRARSVAFGFGFGAETPATEEAAGTISFTLTASGPLNSVLAFLEDLEKSPFIVRLDGLDLTKGGTEYSFASRGVVFFR</sequence>
<name>A0A1G2C6H2_9BACT</name>
<gene>
    <name evidence="2" type="ORF">A2128_00050</name>
</gene>